<dbReference type="Proteomes" id="UP001214530">
    <property type="component" value="Chromosome"/>
</dbReference>
<organism evidence="1 2">
    <name type="scientific">Candidatus Pedobacter colombiensis</name>
    <dbReference type="NCBI Taxonomy" id="3121371"/>
    <lineage>
        <taxon>Bacteria</taxon>
        <taxon>Pseudomonadati</taxon>
        <taxon>Bacteroidota</taxon>
        <taxon>Sphingobacteriia</taxon>
        <taxon>Sphingobacteriales</taxon>
        <taxon>Sphingobacteriaceae</taxon>
        <taxon>Pedobacter</taxon>
    </lineage>
</organism>
<dbReference type="EMBL" id="CP119313">
    <property type="protein sequence ID" value="WEK21408.1"/>
    <property type="molecule type" value="Genomic_DNA"/>
</dbReference>
<gene>
    <name evidence="1" type="ORF">P0Y49_09680</name>
</gene>
<protein>
    <submittedName>
        <fullName evidence="1">Uncharacterized protein</fullName>
    </submittedName>
</protein>
<name>A0AAJ6BAM7_9SPHI</name>
<evidence type="ECO:0000313" key="2">
    <source>
        <dbReference type="Proteomes" id="UP001214530"/>
    </source>
</evidence>
<evidence type="ECO:0000313" key="1">
    <source>
        <dbReference type="EMBL" id="WEK21408.1"/>
    </source>
</evidence>
<proteinExistence type="predicted"/>
<accession>A0AAJ6BAM7</accession>
<sequence length="126" mass="14641">MTILEGRVHWAYNYELENKKKWVKYISGLFSFVSPLHQHTGYAVLTDRILYVCGDKNVTIELQSIEEVYLGFDEIFPASSAKNFGLFWQPLRIRFGGNQVIYAVMDYNGINSSNQLWFDSLKSMLD</sequence>
<dbReference type="AlphaFoldDB" id="A0AAJ6BAM7"/>
<reference evidence="1" key="1">
    <citation type="submission" date="2023-03" db="EMBL/GenBank/DDBJ databases">
        <title>Andean soil-derived lignocellulolytic bacterial consortium as a source of novel taxa and putative plastic-active enzymes.</title>
        <authorList>
            <person name="Diaz-Garcia L."/>
            <person name="Chuvochina M."/>
            <person name="Feuerriegel G."/>
            <person name="Bunk B."/>
            <person name="Sproer C."/>
            <person name="Streit W.R."/>
            <person name="Rodriguez L.M."/>
            <person name="Overmann J."/>
            <person name="Jimenez D.J."/>
        </authorList>
    </citation>
    <scope>NUCLEOTIDE SEQUENCE</scope>
    <source>
        <strain evidence="1">MAG 3858</strain>
    </source>
</reference>